<dbReference type="AlphaFoldDB" id="F8L4V6"/>
<organism evidence="1 2">
    <name type="scientific">Simkania negevensis (strain ATCC VR-1471 / DSM 27360 / Z)</name>
    <dbReference type="NCBI Taxonomy" id="331113"/>
    <lineage>
        <taxon>Bacteria</taxon>
        <taxon>Pseudomonadati</taxon>
        <taxon>Chlamydiota</taxon>
        <taxon>Chlamydiia</taxon>
        <taxon>Parachlamydiales</taxon>
        <taxon>Simkaniaceae</taxon>
        <taxon>Simkania</taxon>
    </lineage>
</organism>
<evidence type="ECO:0000313" key="2">
    <source>
        <dbReference type="Proteomes" id="UP000000496"/>
    </source>
</evidence>
<protein>
    <submittedName>
        <fullName evidence="1">Uncharacterized protein</fullName>
    </submittedName>
</protein>
<name>F8L4V6_SIMNZ</name>
<dbReference type="Proteomes" id="UP000000496">
    <property type="component" value="Chromosome gsn.131"/>
</dbReference>
<dbReference type="EMBL" id="FR872582">
    <property type="protein sequence ID" value="CCB88836.1"/>
    <property type="molecule type" value="Genomic_DNA"/>
</dbReference>
<gene>
    <name evidence="1" type="ordered locus">SNE_A09590</name>
</gene>
<dbReference type="HOGENOM" id="CLU_2059847_0_0_0"/>
<keyword evidence="2" id="KW-1185">Reference proteome</keyword>
<reference evidence="1 2" key="2">
    <citation type="journal article" date="2011" name="Mol. Biol. Evol.">
        <title>Unity in variety--the pan-genome of the Chlamydiae.</title>
        <authorList>
            <person name="Collingro A."/>
            <person name="Tischler P."/>
            <person name="Weinmaier T."/>
            <person name="Penz T."/>
            <person name="Heinz E."/>
            <person name="Brunham R.C."/>
            <person name="Read T.D."/>
            <person name="Bavoil P.M."/>
            <person name="Sachse K."/>
            <person name="Kahane S."/>
            <person name="Friedman M.G."/>
            <person name="Rattei T."/>
            <person name="Myers G.S."/>
            <person name="Horn M."/>
        </authorList>
    </citation>
    <scope>NUCLEOTIDE SEQUENCE [LARGE SCALE GENOMIC DNA]</scope>
    <source>
        <strain evidence="2">ATCC VR-1471 / Z</strain>
    </source>
</reference>
<evidence type="ECO:0000313" key="1">
    <source>
        <dbReference type="EMBL" id="CCB88836.1"/>
    </source>
</evidence>
<dbReference type="KEGG" id="sng:SNE_A09590"/>
<accession>F8L4V6</accession>
<dbReference type="STRING" id="331113.SNE_A09590"/>
<reference key="1">
    <citation type="journal article" date="2011" name="Mol. Biol. Evol.">
        <title>Unity in variety -- the pan-genome of the Chlamydiae.</title>
        <authorList>
            <person name="Collingro A."/>
            <person name="Tischler P."/>
            <person name="Weinmaier T."/>
            <person name="Penz T."/>
            <person name="Heinz E."/>
            <person name="Brunham R.C."/>
            <person name="Read T.D."/>
            <person name="Bavoil P.M."/>
            <person name="Sachse K."/>
            <person name="Kahane S."/>
            <person name="Friedman M.G."/>
            <person name="Rattei T."/>
            <person name="Myers G.S.A."/>
            <person name="Horn M."/>
        </authorList>
    </citation>
    <scope>NUCLEOTIDE SEQUENCE</scope>
    <source>
        <strain>Z</strain>
    </source>
</reference>
<proteinExistence type="predicted"/>
<sequence length="119" mass="13127">MRLSFSVKSISSKLVDAQIHMKLACFNTPLSSLLASLTGSSGTKCSLFYIQTISKIGFGQYLSFRNLPILSNLIFLILDLLRSVNYGALAQPKIQFLKLFEYNILMIIGGGLAIWTNSS</sequence>